<dbReference type="OrthoDB" id="7839480at2"/>
<feature type="domain" description="ATP-grasp" evidence="2">
    <location>
        <begin position="135"/>
        <end position="325"/>
    </location>
</feature>
<evidence type="ECO:0000259" key="2">
    <source>
        <dbReference type="PROSITE" id="PS50975"/>
    </source>
</evidence>
<dbReference type="AlphaFoldDB" id="Q3A4U3"/>
<dbReference type="RefSeq" id="WP_011341093.1">
    <property type="nucleotide sequence ID" value="NC_007498.2"/>
</dbReference>
<dbReference type="SUPFAM" id="SSF56059">
    <property type="entry name" value="Glutathione synthetase ATP-binding domain-like"/>
    <property type="match status" value="1"/>
</dbReference>
<dbReference type="PANTHER" id="PTHR37018">
    <property type="entry name" value="CULTURE SPECIFIC PROTEIN, PUTATIVE (AFU_ORTHOLOGUE AFUA_2G00130)-RELATED"/>
    <property type="match status" value="1"/>
</dbReference>
<accession>Q3A4U3</accession>
<keyword evidence="4" id="KW-1185">Reference proteome</keyword>
<reference evidence="4" key="1">
    <citation type="submission" date="2005-10" db="EMBL/GenBank/DDBJ databases">
        <title>Complete sequence of Pelobacter carbinolicus DSM 2380.</title>
        <authorList>
            <person name="Copeland A."/>
            <person name="Lucas S."/>
            <person name="Lapidus A."/>
            <person name="Barry K."/>
            <person name="Detter J.C."/>
            <person name="Glavina T."/>
            <person name="Hammon N."/>
            <person name="Israni S."/>
            <person name="Pitluck S."/>
            <person name="Chertkov O."/>
            <person name="Schmutz J."/>
            <person name="Larimer F."/>
            <person name="Land M."/>
            <person name="Kyrpides N."/>
            <person name="Ivanova N."/>
            <person name="Richardson P."/>
        </authorList>
    </citation>
    <scope>NUCLEOTIDE SEQUENCE [LARGE SCALE GENOMIC DNA]</scope>
    <source>
        <strain evidence="4">DSM 2380 / NBRC 103641 / GraBd1</strain>
    </source>
</reference>
<name>Q3A4U3_SYNC1</name>
<evidence type="ECO:0000256" key="1">
    <source>
        <dbReference type="PROSITE-ProRule" id="PRU00409"/>
    </source>
</evidence>
<dbReference type="EMBL" id="CP000142">
    <property type="protein sequence ID" value="ABA88614.1"/>
    <property type="molecule type" value="Genomic_DNA"/>
</dbReference>
<dbReference type="Gene3D" id="3.30.470.20">
    <property type="entry name" value="ATP-grasp fold, B domain"/>
    <property type="match status" value="1"/>
</dbReference>
<dbReference type="Proteomes" id="UP000002534">
    <property type="component" value="Chromosome"/>
</dbReference>
<keyword evidence="1" id="KW-0547">Nucleotide-binding</keyword>
<organism evidence="3 4">
    <name type="scientific">Syntrophotalea carbinolica (strain DSM 2380 / NBRC 103641 / GraBd1)</name>
    <name type="common">Pelobacter carbinolicus</name>
    <dbReference type="NCBI Taxonomy" id="338963"/>
    <lineage>
        <taxon>Bacteria</taxon>
        <taxon>Pseudomonadati</taxon>
        <taxon>Thermodesulfobacteriota</taxon>
        <taxon>Desulfuromonadia</taxon>
        <taxon>Desulfuromonadales</taxon>
        <taxon>Syntrophotaleaceae</taxon>
        <taxon>Syntrophotalea</taxon>
    </lineage>
</organism>
<sequence length="417" mass="45742">MELLPRISLPAIYGANLALFPRPAPGSCAWLPQDPVVLEMLTGSMLTIAGDMPVVCAASVATPAGLQLLRDAGFSEPRPLLFRDDNDHDRHRSVLLQEGFKLVLQHAPYPAVAAPENYWIDPHLLSFLNNKGHLADLVEARYLPERRAVAPGELELFWEKHPLPLVVKVASDKTTGGGWDVAICRCSKDVRNAQKTFRHCRQVIVEEYLPISRNLCLNYAISPHGEITYLGSTEQITDQTGKYYGNWLHDGDETPVDAIAAGKRIAHRGFEKGYRGCVGMDMAILKNGEIRIYDLNFRINGSTAALLLADAVQNSYGQPVMRLAGLKCPRGFASMLDATYKAMHKGLFVPLVTCDPRATGMPGEAPRSSGLILGQSRAQIHERCARLQELGLEVMSPANLFPDDAGNSKNSEVSTYA</sequence>
<dbReference type="HOGENOM" id="CLU_658640_0_0_7"/>
<dbReference type="KEGG" id="pca:Pcar_1367"/>
<dbReference type="InterPro" id="IPR011761">
    <property type="entry name" value="ATP-grasp"/>
</dbReference>
<keyword evidence="1" id="KW-0067">ATP-binding</keyword>
<dbReference type="PANTHER" id="PTHR37018:SF1">
    <property type="entry name" value="CULTURE SPECIFIC PROTEIN, PUTATIVE (AFU_ORTHOLOGUE AFUA_2G00130)-RELATED"/>
    <property type="match status" value="1"/>
</dbReference>
<protein>
    <recommendedName>
        <fullName evidence="2">ATP-grasp domain-containing protein</fullName>
    </recommendedName>
</protein>
<evidence type="ECO:0000313" key="4">
    <source>
        <dbReference type="Proteomes" id="UP000002534"/>
    </source>
</evidence>
<dbReference type="InterPro" id="IPR053269">
    <property type="entry name" value="Asp-Met_ligase"/>
</dbReference>
<evidence type="ECO:0000313" key="3">
    <source>
        <dbReference type="EMBL" id="ABA88614.1"/>
    </source>
</evidence>
<gene>
    <name evidence="3" type="ordered locus">Pcar_1367</name>
</gene>
<dbReference type="eggNOG" id="COG0151">
    <property type="taxonomic scope" value="Bacteria"/>
</dbReference>
<dbReference type="PROSITE" id="PS50975">
    <property type="entry name" value="ATP_GRASP"/>
    <property type="match status" value="1"/>
</dbReference>
<proteinExistence type="predicted"/>
<dbReference type="GO" id="GO:0046872">
    <property type="term" value="F:metal ion binding"/>
    <property type="evidence" value="ECO:0007669"/>
    <property type="project" value="InterPro"/>
</dbReference>
<reference evidence="3 4" key="2">
    <citation type="journal article" date="2012" name="BMC Genomics">
        <title>The genome of Pelobacter carbinolicus reveals surprising metabolic capabilities and physiological features.</title>
        <authorList>
            <person name="Aklujkar M."/>
            <person name="Haveman S.A."/>
            <person name="Didonato R.Jr."/>
            <person name="Chertkov O."/>
            <person name="Han C.S."/>
            <person name="Land M.L."/>
            <person name="Brown P."/>
            <person name="Lovley D.R."/>
        </authorList>
    </citation>
    <scope>NUCLEOTIDE SEQUENCE [LARGE SCALE GENOMIC DNA]</scope>
    <source>
        <strain evidence="4">DSM 2380 / NBRC 103641 / GraBd1</strain>
    </source>
</reference>
<dbReference type="STRING" id="338963.Pcar_1367"/>
<dbReference type="GO" id="GO:0005524">
    <property type="term" value="F:ATP binding"/>
    <property type="evidence" value="ECO:0007669"/>
    <property type="project" value="UniProtKB-UniRule"/>
</dbReference>